<keyword evidence="4" id="KW-0378">Hydrolase</keyword>
<evidence type="ECO:0000313" key="5">
    <source>
        <dbReference type="Proteomes" id="UP001168338"/>
    </source>
</evidence>
<feature type="transmembrane region" description="Helical" evidence="2">
    <location>
        <begin position="263"/>
        <end position="282"/>
    </location>
</feature>
<keyword evidence="4" id="KW-0645">Protease</keyword>
<evidence type="ECO:0000256" key="1">
    <source>
        <dbReference type="SAM" id="MobiDB-lite"/>
    </source>
</evidence>
<dbReference type="GO" id="GO:0008237">
    <property type="term" value="F:metallopeptidase activity"/>
    <property type="evidence" value="ECO:0007669"/>
    <property type="project" value="UniProtKB-KW"/>
</dbReference>
<keyword evidence="2" id="KW-0472">Membrane</keyword>
<feature type="transmembrane region" description="Helical" evidence="2">
    <location>
        <begin position="114"/>
        <end position="136"/>
    </location>
</feature>
<protein>
    <submittedName>
        <fullName evidence="4">CPBP family intramembrane metalloprotease</fullName>
    </submittedName>
</protein>
<keyword evidence="2" id="KW-0812">Transmembrane</keyword>
<feature type="transmembrane region" description="Helical" evidence="2">
    <location>
        <begin position="18"/>
        <end position="37"/>
    </location>
</feature>
<evidence type="ECO:0000256" key="2">
    <source>
        <dbReference type="SAM" id="Phobius"/>
    </source>
</evidence>
<feature type="transmembrane region" description="Helical" evidence="2">
    <location>
        <begin position="81"/>
        <end position="102"/>
    </location>
</feature>
<dbReference type="EMBL" id="VCYH01000003">
    <property type="protein sequence ID" value="MDN7024334.1"/>
    <property type="molecule type" value="Genomic_DNA"/>
</dbReference>
<keyword evidence="5" id="KW-1185">Reference proteome</keyword>
<feature type="transmembrane region" description="Helical" evidence="2">
    <location>
        <begin position="156"/>
        <end position="174"/>
    </location>
</feature>
<dbReference type="PANTHER" id="PTHR35797:SF1">
    <property type="entry name" value="PROTEASE"/>
    <property type="match status" value="1"/>
</dbReference>
<dbReference type="PANTHER" id="PTHR35797">
    <property type="entry name" value="PROTEASE-RELATED"/>
    <property type="match status" value="1"/>
</dbReference>
<keyword evidence="2" id="KW-1133">Transmembrane helix</keyword>
<dbReference type="Pfam" id="PF02517">
    <property type="entry name" value="Rce1-like"/>
    <property type="match status" value="1"/>
</dbReference>
<feature type="domain" description="CAAX prenyl protease 2/Lysostaphin resistance protein A-like" evidence="3">
    <location>
        <begin position="200"/>
        <end position="302"/>
    </location>
</feature>
<dbReference type="Proteomes" id="UP001168338">
    <property type="component" value="Unassembled WGS sequence"/>
</dbReference>
<feature type="transmembrane region" description="Helical" evidence="2">
    <location>
        <begin position="194"/>
        <end position="214"/>
    </location>
</feature>
<feature type="transmembrane region" description="Helical" evidence="2">
    <location>
        <begin position="235"/>
        <end position="257"/>
    </location>
</feature>
<evidence type="ECO:0000259" key="3">
    <source>
        <dbReference type="Pfam" id="PF02517"/>
    </source>
</evidence>
<name>A0ABT8M8U5_9EURY</name>
<evidence type="ECO:0000313" key="4">
    <source>
        <dbReference type="EMBL" id="MDN7024334.1"/>
    </source>
</evidence>
<proteinExistence type="predicted"/>
<comment type="caution">
    <text evidence="4">The sequence shown here is derived from an EMBL/GenBank/DDBJ whole genome shotgun (WGS) entry which is preliminary data.</text>
</comment>
<feature type="compositionally biased region" description="Basic and acidic residues" evidence="1">
    <location>
        <begin position="368"/>
        <end position="377"/>
    </location>
</feature>
<feature type="transmembrane region" description="Helical" evidence="2">
    <location>
        <begin position="49"/>
        <end position="69"/>
    </location>
</feature>
<keyword evidence="4" id="KW-0482">Metalloprotease</keyword>
<reference evidence="4" key="1">
    <citation type="submission" date="2019-05" db="EMBL/GenBank/DDBJ databases">
        <title>Methanoculleus sp. FWC-SCC1, a methanogenic archaeon isolated from deep marine cold seep.</title>
        <authorList>
            <person name="Chen Y.-W."/>
            <person name="Chen S.-C."/>
            <person name="Teng N.-H."/>
            <person name="Lai M.-C."/>
        </authorList>
    </citation>
    <scope>NUCLEOTIDE SEQUENCE</scope>
    <source>
        <strain evidence="4">FWC-SCC1</strain>
    </source>
</reference>
<gene>
    <name evidence="4" type="ORF">FGU65_05415</name>
</gene>
<feature type="transmembrane region" description="Helical" evidence="2">
    <location>
        <begin position="289"/>
        <end position="310"/>
    </location>
</feature>
<dbReference type="InterPro" id="IPR042150">
    <property type="entry name" value="MmRce1-like"/>
</dbReference>
<accession>A0ABT8M8U5</accession>
<sequence>MNIAGSEMPHLSGIHKEILAFVGITFILTYAFDLWLIVTFGDISKVPPYSTLVQMLIPAAVAIFCACFFRDRTLTPASKVFFAVFAVNAAVFLWEMTIGPIIPATLVTLPIYRFMPTLSIIVSVASVFILIGINLVKRSREELYPAGLSFGRNLKWYAIIPGLFTVLFFAAYYLNHTFGFGDPFIEYSLEAFWAGLAVNLLIGFCVGWYFYFGEEYGWRVYLQDRLFTVLGGRKGVLLLGVVWGLWHSGLILMGMNYPGQPVLGNAVMILLAVVMGVFYSIAVLKTGSVWIAVLLHLITDTMEPLAWLYLSYPADMISSFGTGIYGIAIMGIAAVLLLRLDIWDQVRLLISERQSAESVPDQKPVGPVREEPSEPAP</sequence>
<feature type="region of interest" description="Disordered" evidence="1">
    <location>
        <begin position="354"/>
        <end position="377"/>
    </location>
</feature>
<organism evidence="4 5">
    <name type="scientific">Methanoculleus frigidifontis</name>
    <dbReference type="NCBI Taxonomy" id="2584085"/>
    <lineage>
        <taxon>Archaea</taxon>
        <taxon>Methanobacteriati</taxon>
        <taxon>Methanobacteriota</taxon>
        <taxon>Stenosarchaea group</taxon>
        <taxon>Methanomicrobia</taxon>
        <taxon>Methanomicrobiales</taxon>
        <taxon>Methanomicrobiaceae</taxon>
        <taxon>Methanoculleus</taxon>
    </lineage>
</organism>
<dbReference type="InterPro" id="IPR003675">
    <property type="entry name" value="Rce1/LyrA-like_dom"/>
</dbReference>
<dbReference type="RefSeq" id="WP_301663433.1">
    <property type="nucleotide sequence ID" value="NZ_VCYH01000003.1"/>
</dbReference>
<feature type="transmembrane region" description="Helical" evidence="2">
    <location>
        <begin position="316"/>
        <end position="338"/>
    </location>
</feature>